<evidence type="ECO:0000313" key="5">
    <source>
        <dbReference type="Proteomes" id="UP001192346"/>
    </source>
</evidence>
<comment type="caution">
    <text evidence="4">The sequence shown here is derived from an EMBL/GenBank/DDBJ whole genome shotgun (WGS) entry which is preliminary data.</text>
</comment>
<dbReference type="RefSeq" id="WP_138107939.1">
    <property type="nucleotide sequence ID" value="NZ_VBRA02000009.1"/>
</dbReference>
<proteinExistence type="inferred from homology"/>
<dbReference type="SUPFAM" id="SSF55469">
    <property type="entry name" value="FMN-dependent nitroreductase-like"/>
    <property type="match status" value="1"/>
</dbReference>
<evidence type="ECO:0000259" key="3">
    <source>
        <dbReference type="Pfam" id="PF00881"/>
    </source>
</evidence>
<reference evidence="4" key="1">
    <citation type="submission" date="2019-10" db="EMBL/GenBank/DDBJ databases">
        <title>Whole Genome Sequencing and Characterization of Texas Phoenix Palm Decline Phytoplasma Belongs to Lethal Yellowing (16SrIV) Group.</title>
        <authorList>
            <person name="Bao M."/>
        </authorList>
    </citation>
    <scope>NUCLEOTIDE SEQUENCE [LARGE SCALE GENOMIC DNA]</scope>
    <source>
        <strain evidence="4">ACPD</strain>
    </source>
</reference>
<name>A0ABS5BIH1_9MOLU</name>
<feature type="domain" description="Nitroreductase" evidence="3">
    <location>
        <begin position="5"/>
        <end position="177"/>
    </location>
</feature>
<evidence type="ECO:0000313" key="4">
    <source>
        <dbReference type="EMBL" id="MBP3059383.1"/>
    </source>
</evidence>
<dbReference type="EMBL" id="VBRA02000009">
    <property type="protein sequence ID" value="MBP3059383.1"/>
    <property type="molecule type" value="Genomic_DNA"/>
</dbReference>
<keyword evidence="2" id="KW-0560">Oxidoreductase</keyword>
<dbReference type="InterPro" id="IPR029479">
    <property type="entry name" value="Nitroreductase"/>
</dbReference>
<dbReference type="Pfam" id="PF00881">
    <property type="entry name" value="Nitroreductase"/>
    <property type="match status" value="1"/>
</dbReference>
<dbReference type="Gene3D" id="3.40.109.10">
    <property type="entry name" value="NADH Oxidase"/>
    <property type="match status" value="1"/>
</dbReference>
<evidence type="ECO:0000256" key="2">
    <source>
        <dbReference type="ARBA" id="ARBA00023002"/>
    </source>
</evidence>
<organism evidence="4 5">
    <name type="scientific">Texas Phoenix palm phytoplasma</name>
    <dbReference type="NCBI Taxonomy" id="176709"/>
    <lineage>
        <taxon>Bacteria</taxon>
        <taxon>Bacillati</taxon>
        <taxon>Mycoplasmatota</taxon>
        <taxon>Mollicutes</taxon>
        <taxon>Acholeplasmatales</taxon>
        <taxon>Acholeplasmataceae</taxon>
        <taxon>Candidatus Phytoplasma</taxon>
        <taxon>16SrIV (Coconut lethal yellows group)</taxon>
    </lineage>
</organism>
<evidence type="ECO:0000256" key="1">
    <source>
        <dbReference type="ARBA" id="ARBA00007118"/>
    </source>
</evidence>
<keyword evidence="5" id="KW-1185">Reference proteome</keyword>
<dbReference type="Proteomes" id="UP001192346">
    <property type="component" value="Unassembled WGS sequence"/>
</dbReference>
<sequence length="207" mass="24805">MKIETVRSFQKNHKIPKKIWDKIFEEIRFTPSSFDLQPWRFFIIESQEKKNKLKKILIGNKKQLETSSAIILLCCYLKKIELSKYIYQKKFLNNQINQKEKEMILENIKNHYNKINEKRLQNETSFEGGLISLHFALVAQKLKYNICFMGGCDFEKIYKYLSISKDYLPLILIAIGKKEQNIDKKLKKNHKEKSIFKLKQKDFVNFI</sequence>
<accession>A0ABS5BIH1</accession>
<protein>
    <submittedName>
        <fullName evidence="4">Nitroreductase</fullName>
    </submittedName>
</protein>
<dbReference type="PANTHER" id="PTHR43673">
    <property type="entry name" value="NAD(P)H NITROREDUCTASE YDGI-RELATED"/>
    <property type="match status" value="1"/>
</dbReference>
<comment type="similarity">
    <text evidence="1">Belongs to the nitroreductase family.</text>
</comment>
<gene>
    <name evidence="4" type="ORF">FEF22_001115</name>
</gene>
<dbReference type="InterPro" id="IPR000415">
    <property type="entry name" value="Nitroreductase-like"/>
</dbReference>